<dbReference type="InterPro" id="IPR035965">
    <property type="entry name" value="PAS-like_dom_sf"/>
</dbReference>
<dbReference type="NCBIfam" id="TIGR00229">
    <property type="entry name" value="sensory_box"/>
    <property type="match status" value="1"/>
</dbReference>
<dbReference type="PANTHER" id="PTHR43304">
    <property type="entry name" value="PHYTOCHROME-LIKE PROTEIN CPH1"/>
    <property type="match status" value="1"/>
</dbReference>
<dbReference type="Pfam" id="PF02518">
    <property type="entry name" value="HATPase_c"/>
    <property type="match status" value="1"/>
</dbReference>
<evidence type="ECO:0000256" key="7">
    <source>
        <dbReference type="ARBA" id="ARBA00022692"/>
    </source>
</evidence>
<keyword evidence="16" id="KW-1185">Reference proteome</keyword>
<dbReference type="InterPro" id="IPR000014">
    <property type="entry name" value="PAS"/>
</dbReference>
<keyword evidence="9 11" id="KW-1133">Transmembrane helix</keyword>
<dbReference type="Gene3D" id="3.30.565.10">
    <property type="entry name" value="Histidine kinase-like ATPase, C-terminal domain"/>
    <property type="match status" value="1"/>
</dbReference>
<dbReference type="InterPro" id="IPR003594">
    <property type="entry name" value="HATPase_dom"/>
</dbReference>
<gene>
    <name evidence="15" type="ORF">EM308_02135</name>
</gene>
<feature type="domain" description="PAC" evidence="14">
    <location>
        <begin position="521"/>
        <end position="574"/>
    </location>
</feature>
<dbReference type="InterPro" id="IPR052162">
    <property type="entry name" value="Sensor_kinase/Photoreceptor"/>
</dbReference>
<dbReference type="Pfam" id="PF05231">
    <property type="entry name" value="MASE1"/>
    <property type="match status" value="1"/>
</dbReference>
<accession>A0AAC9N645</accession>
<dbReference type="PRINTS" id="PR00344">
    <property type="entry name" value="BCTRLSENSOR"/>
</dbReference>
<dbReference type="RefSeq" id="WP_035639516.1">
    <property type="nucleotide sequence ID" value="NZ_CP017479.1"/>
</dbReference>
<feature type="transmembrane region" description="Helical" evidence="11">
    <location>
        <begin position="21"/>
        <end position="41"/>
    </location>
</feature>
<dbReference type="PANTHER" id="PTHR43304:SF1">
    <property type="entry name" value="PAC DOMAIN-CONTAINING PROTEIN"/>
    <property type="match status" value="1"/>
</dbReference>
<feature type="domain" description="Histidine kinase" evidence="12">
    <location>
        <begin position="592"/>
        <end position="805"/>
    </location>
</feature>
<dbReference type="EC" id="2.7.13.3" evidence="3"/>
<feature type="transmembrane region" description="Helical" evidence="11">
    <location>
        <begin position="137"/>
        <end position="158"/>
    </location>
</feature>
<dbReference type="Gene3D" id="3.30.450.20">
    <property type="entry name" value="PAS domain"/>
    <property type="match status" value="2"/>
</dbReference>
<keyword evidence="5" id="KW-0597">Phosphoprotein</keyword>
<dbReference type="GO" id="GO:0000155">
    <property type="term" value="F:phosphorelay sensor kinase activity"/>
    <property type="evidence" value="ECO:0007669"/>
    <property type="project" value="InterPro"/>
</dbReference>
<dbReference type="Pfam" id="PF00512">
    <property type="entry name" value="HisKA"/>
    <property type="match status" value="1"/>
</dbReference>
<evidence type="ECO:0000259" key="12">
    <source>
        <dbReference type="PROSITE" id="PS50109"/>
    </source>
</evidence>
<dbReference type="InterPro" id="IPR005467">
    <property type="entry name" value="His_kinase_dom"/>
</dbReference>
<dbReference type="SUPFAM" id="SSF55874">
    <property type="entry name" value="ATPase domain of HSP90 chaperone/DNA topoisomerase II/histidine kinase"/>
    <property type="match status" value="1"/>
</dbReference>
<evidence type="ECO:0000256" key="3">
    <source>
        <dbReference type="ARBA" id="ARBA00012438"/>
    </source>
</evidence>
<evidence type="ECO:0000256" key="1">
    <source>
        <dbReference type="ARBA" id="ARBA00000085"/>
    </source>
</evidence>
<keyword evidence="10 11" id="KW-0472">Membrane</keyword>
<evidence type="ECO:0000256" key="6">
    <source>
        <dbReference type="ARBA" id="ARBA00022679"/>
    </source>
</evidence>
<dbReference type="GO" id="GO:0005886">
    <property type="term" value="C:plasma membrane"/>
    <property type="evidence" value="ECO:0007669"/>
    <property type="project" value="UniProtKB-SubCell"/>
</dbReference>
<evidence type="ECO:0000259" key="14">
    <source>
        <dbReference type="PROSITE" id="PS50113"/>
    </source>
</evidence>
<dbReference type="InterPro" id="IPR036890">
    <property type="entry name" value="HATPase_C_sf"/>
</dbReference>
<evidence type="ECO:0000256" key="9">
    <source>
        <dbReference type="ARBA" id="ARBA00022989"/>
    </source>
</evidence>
<dbReference type="Gene3D" id="1.10.287.130">
    <property type="match status" value="1"/>
</dbReference>
<dbReference type="InterPro" id="IPR036097">
    <property type="entry name" value="HisK_dim/P_sf"/>
</dbReference>
<name>A0AAC9N645_9FLAO</name>
<evidence type="ECO:0000256" key="11">
    <source>
        <dbReference type="SAM" id="Phobius"/>
    </source>
</evidence>
<feature type="transmembrane region" description="Helical" evidence="11">
    <location>
        <begin position="70"/>
        <end position="91"/>
    </location>
</feature>
<sequence>MKAENSLVHPFSIPRVLRYRPITVLVVAISYILFAKISFLTTIDPGTVSPIFLPAGLALASILIFGRKALIGIGIGSFYSNTFLNLGFTHYNEVLSLSTLSTGFYIALGSIIASSSASIILKRLCKKEQLLDKGLNVLSLLILGPIIFSTITSLIGVANFYLNGSISPEQFWYTYKTWWFGDAIGIILFTPLILSWSLKDAFARKKFNFFELILYGVITILVCFGVFFQYTELKYLILPLLFWSAYRFPVQITTLVIIVISFFAIVTTTQGIGPFNEEHINDSILFLDLFLSTISICSLFLSGIITERKKAEDSIKTSENNLRKNQILLESTLESPKNFSIFSIGLNYEYLSFNSQHSLIMKTMYGADIALGMKLQNCISNKEQLNKSLEIISKAFLGESNTTVNYFDINHSYWEFRTSPIENQNDEIIGATVISTNITKKIKDEEALKKSEEKYRNIFENIQDVIFQTDINGIFIDLSPSVKEFCGYTAEELIGKPMNFLQPDDEKSNIVIKLVNEQSVLDYYERLIKTKSGALKHISLSAKMIFDNEGNKLHINAIARDITQRKENEKEIAFQNQKLQIQNKELEQFAYITSHDLQEPLITLKFFSELLKTEFPKDLNEDIKQYLDFILISSDRMQKLIKGLLDYSRIGNQINQHEIDCNEIVNETISSLSDNIRESNCKIETENLPKLNGYSVELIQLFQHLISNAIKFRKKDIPLIVRIKAKLIENNWHFTVEDNGIGIEEQNQEKAFIIFKRLHNREDYPGIGIGLAICKKIIALHEGNIWIESTLGSGTTVHFTVPKKR</sequence>
<evidence type="ECO:0000256" key="5">
    <source>
        <dbReference type="ARBA" id="ARBA00022553"/>
    </source>
</evidence>
<dbReference type="InterPro" id="IPR000700">
    <property type="entry name" value="PAS-assoc_C"/>
</dbReference>
<keyword evidence="4" id="KW-1003">Cell membrane</keyword>
<evidence type="ECO:0000259" key="13">
    <source>
        <dbReference type="PROSITE" id="PS50112"/>
    </source>
</evidence>
<dbReference type="AlphaFoldDB" id="A0AAC9N645"/>
<keyword evidence="6" id="KW-0808">Transferase</keyword>
<evidence type="ECO:0000256" key="8">
    <source>
        <dbReference type="ARBA" id="ARBA00022777"/>
    </source>
</evidence>
<feature type="domain" description="PAS" evidence="13">
    <location>
        <begin position="451"/>
        <end position="505"/>
    </location>
</feature>
<dbReference type="SUPFAM" id="SSF55785">
    <property type="entry name" value="PYP-like sensor domain (PAS domain)"/>
    <property type="match status" value="1"/>
</dbReference>
<dbReference type="KEGG" id="fgl:EM308_02135"/>
<keyword evidence="8" id="KW-0418">Kinase</keyword>
<feature type="transmembrane region" description="Helical" evidence="11">
    <location>
        <begin position="103"/>
        <end position="125"/>
    </location>
</feature>
<keyword evidence="7 11" id="KW-0812">Transmembrane</keyword>
<dbReference type="SMART" id="SM00091">
    <property type="entry name" value="PAS"/>
    <property type="match status" value="1"/>
</dbReference>
<comment type="subcellular location">
    <subcellularLocation>
        <location evidence="2">Cell membrane</location>
        <topology evidence="2">Multi-pass membrane protein</topology>
    </subcellularLocation>
</comment>
<comment type="catalytic activity">
    <reaction evidence="1">
        <text>ATP + protein L-histidine = ADP + protein N-phospho-L-histidine.</text>
        <dbReference type="EC" id="2.7.13.3"/>
    </reaction>
</comment>
<proteinExistence type="predicted"/>
<dbReference type="SMART" id="SM00388">
    <property type="entry name" value="HisKA"/>
    <property type="match status" value="1"/>
</dbReference>
<feature type="transmembrane region" description="Helical" evidence="11">
    <location>
        <begin position="178"/>
        <end position="197"/>
    </location>
</feature>
<dbReference type="SUPFAM" id="SSF47384">
    <property type="entry name" value="Homodimeric domain of signal transducing histidine kinase"/>
    <property type="match status" value="1"/>
</dbReference>
<feature type="transmembrane region" description="Helical" evidence="11">
    <location>
        <begin position="250"/>
        <end position="272"/>
    </location>
</feature>
<evidence type="ECO:0000313" key="15">
    <source>
        <dbReference type="EMBL" id="AOW08398.1"/>
    </source>
</evidence>
<evidence type="ECO:0000256" key="10">
    <source>
        <dbReference type="ARBA" id="ARBA00023136"/>
    </source>
</evidence>
<evidence type="ECO:0000313" key="16">
    <source>
        <dbReference type="Proteomes" id="UP000175968"/>
    </source>
</evidence>
<dbReference type="SMART" id="SM00387">
    <property type="entry name" value="HATPase_c"/>
    <property type="match status" value="1"/>
</dbReference>
<dbReference type="Pfam" id="PF00989">
    <property type="entry name" value="PAS"/>
    <property type="match status" value="1"/>
</dbReference>
<dbReference type="Proteomes" id="UP000175968">
    <property type="component" value="Chromosome"/>
</dbReference>
<protein>
    <recommendedName>
        <fullName evidence="3">histidine kinase</fullName>
        <ecNumber evidence="3">2.7.13.3</ecNumber>
    </recommendedName>
</protein>
<dbReference type="CDD" id="cd00082">
    <property type="entry name" value="HisKA"/>
    <property type="match status" value="1"/>
</dbReference>
<dbReference type="InterPro" id="IPR003661">
    <property type="entry name" value="HisK_dim/P_dom"/>
</dbReference>
<dbReference type="PROSITE" id="PS50112">
    <property type="entry name" value="PAS"/>
    <property type="match status" value="1"/>
</dbReference>
<dbReference type="InterPro" id="IPR007895">
    <property type="entry name" value="MASE1"/>
</dbReference>
<reference evidence="15 16" key="1">
    <citation type="submission" date="2016-10" db="EMBL/GenBank/DDBJ databases">
        <title>Flavobacterium gilvum sp. nov., isolated from stream water.</title>
        <authorList>
            <person name="Shin S.-K."/>
            <person name="Cho Y.-J."/>
            <person name="Yi H."/>
        </authorList>
    </citation>
    <scope>NUCLEOTIDE SEQUENCE [LARGE SCALE GENOMIC DNA]</scope>
    <source>
        <strain evidence="15 16">EM1308</strain>
    </source>
</reference>
<organism evidence="15 16">
    <name type="scientific">Flavobacterium gilvum</name>
    <dbReference type="NCBI Taxonomy" id="1492737"/>
    <lineage>
        <taxon>Bacteria</taxon>
        <taxon>Pseudomonadati</taxon>
        <taxon>Bacteroidota</taxon>
        <taxon>Flavobacteriia</taxon>
        <taxon>Flavobacteriales</taxon>
        <taxon>Flavobacteriaceae</taxon>
        <taxon>Flavobacterium</taxon>
    </lineage>
</organism>
<dbReference type="EMBL" id="CP017479">
    <property type="protein sequence ID" value="AOW08398.1"/>
    <property type="molecule type" value="Genomic_DNA"/>
</dbReference>
<dbReference type="PROSITE" id="PS50113">
    <property type="entry name" value="PAC"/>
    <property type="match status" value="1"/>
</dbReference>
<dbReference type="InterPro" id="IPR004358">
    <property type="entry name" value="Sig_transdc_His_kin-like_C"/>
</dbReference>
<dbReference type="CDD" id="cd00130">
    <property type="entry name" value="PAS"/>
    <property type="match status" value="1"/>
</dbReference>
<dbReference type="PROSITE" id="PS50109">
    <property type="entry name" value="HIS_KIN"/>
    <property type="match status" value="1"/>
</dbReference>
<evidence type="ECO:0000256" key="2">
    <source>
        <dbReference type="ARBA" id="ARBA00004651"/>
    </source>
</evidence>
<evidence type="ECO:0000256" key="4">
    <source>
        <dbReference type="ARBA" id="ARBA00022475"/>
    </source>
</evidence>
<feature type="transmembrane region" description="Helical" evidence="11">
    <location>
        <begin position="284"/>
        <end position="305"/>
    </location>
</feature>
<feature type="transmembrane region" description="Helical" evidence="11">
    <location>
        <begin position="209"/>
        <end position="230"/>
    </location>
</feature>
<feature type="transmembrane region" description="Helical" evidence="11">
    <location>
        <begin position="47"/>
        <end position="65"/>
    </location>
</feature>
<dbReference type="GO" id="GO:0006355">
    <property type="term" value="P:regulation of DNA-templated transcription"/>
    <property type="evidence" value="ECO:0007669"/>
    <property type="project" value="InterPro"/>
</dbReference>
<dbReference type="InterPro" id="IPR013767">
    <property type="entry name" value="PAS_fold"/>
</dbReference>